<reference evidence="2 3" key="1">
    <citation type="submission" date="2017-12" db="EMBL/GenBank/DDBJ databases">
        <title>Comparative genomics of Botrytis spp.</title>
        <authorList>
            <person name="Valero-Jimenez C.A."/>
            <person name="Tapia P."/>
            <person name="Veloso J."/>
            <person name="Silva-Moreno E."/>
            <person name="Staats M."/>
            <person name="Valdes J.H."/>
            <person name="Van Kan J.A.L."/>
        </authorList>
    </citation>
    <scope>NUCLEOTIDE SEQUENCE [LARGE SCALE GENOMIC DNA]</scope>
    <source>
        <strain evidence="2 3">Bt9001</strain>
    </source>
</reference>
<comment type="caution">
    <text evidence="2">The sequence shown here is derived from an EMBL/GenBank/DDBJ whole genome shotgun (WGS) entry which is preliminary data.</text>
</comment>
<proteinExistence type="predicted"/>
<dbReference type="Proteomes" id="UP000297777">
    <property type="component" value="Unassembled WGS sequence"/>
</dbReference>
<name>A0A4Z1EX85_9HELO</name>
<organism evidence="2 3">
    <name type="scientific">Botrytis tulipae</name>
    <dbReference type="NCBI Taxonomy" id="87230"/>
    <lineage>
        <taxon>Eukaryota</taxon>
        <taxon>Fungi</taxon>
        <taxon>Dikarya</taxon>
        <taxon>Ascomycota</taxon>
        <taxon>Pezizomycotina</taxon>
        <taxon>Leotiomycetes</taxon>
        <taxon>Helotiales</taxon>
        <taxon>Sclerotiniaceae</taxon>
        <taxon>Botrytis</taxon>
    </lineage>
</organism>
<feature type="region of interest" description="Disordered" evidence="1">
    <location>
        <begin position="144"/>
        <end position="167"/>
    </location>
</feature>
<dbReference type="AlphaFoldDB" id="A0A4Z1EX85"/>
<evidence type="ECO:0000313" key="3">
    <source>
        <dbReference type="Proteomes" id="UP000297777"/>
    </source>
</evidence>
<accession>A0A4Z1EX85</accession>
<sequence>MFRMVPQARGSANIAAFLTRNYCPVTLTRSVHNVKLVGLHNQLFQPAPEILRLHGLRLHGPITKIVANPGYTEPAIAIASETTRHPSSAKTSKTIDTPTIVMASATALITESLEETPLLSKATFGELITALGDATESLTWIHSGRPNKNIELPRDSENKIDGSEEVL</sequence>
<protein>
    <submittedName>
        <fullName evidence="2">Uncharacterized protein</fullName>
    </submittedName>
</protein>
<dbReference type="EMBL" id="PQXH01000033">
    <property type="protein sequence ID" value="TGO15969.1"/>
    <property type="molecule type" value="Genomic_DNA"/>
</dbReference>
<evidence type="ECO:0000313" key="2">
    <source>
        <dbReference type="EMBL" id="TGO15969.1"/>
    </source>
</evidence>
<feature type="compositionally biased region" description="Basic and acidic residues" evidence="1">
    <location>
        <begin position="151"/>
        <end position="167"/>
    </location>
</feature>
<evidence type="ECO:0000256" key="1">
    <source>
        <dbReference type="SAM" id="MobiDB-lite"/>
    </source>
</evidence>
<gene>
    <name evidence="2" type="ORF">BTUL_0033g00060</name>
</gene>
<keyword evidence="3" id="KW-1185">Reference proteome</keyword>
<dbReference type="OrthoDB" id="3557639at2759"/>